<dbReference type="Pfam" id="PF03119">
    <property type="entry name" value="DNA_ligase_ZBD"/>
    <property type="match status" value="1"/>
</dbReference>
<dbReference type="Gene3D" id="1.10.287.610">
    <property type="entry name" value="Helix hairpin bin"/>
    <property type="match status" value="1"/>
</dbReference>
<dbReference type="InterPro" id="IPR013840">
    <property type="entry name" value="DNAligase_N"/>
</dbReference>
<dbReference type="Proteomes" id="UP001356170">
    <property type="component" value="Unassembled WGS sequence"/>
</dbReference>
<feature type="binding site" evidence="11">
    <location>
        <position position="432"/>
    </location>
    <ligand>
        <name>Zn(2+)</name>
        <dbReference type="ChEBI" id="CHEBI:29105"/>
    </ligand>
</feature>
<feature type="binding site" evidence="11">
    <location>
        <position position="172"/>
    </location>
    <ligand>
        <name>NAD(+)</name>
        <dbReference type="ChEBI" id="CHEBI:57540"/>
    </ligand>
</feature>
<keyword evidence="11" id="KW-0464">Manganese</keyword>
<dbReference type="SUPFAM" id="SSF47781">
    <property type="entry name" value="RuvA domain 2-like"/>
    <property type="match status" value="1"/>
</dbReference>
<keyword evidence="2 11" id="KW-0436">Ligase</keyword>
<feature type="binding site" evidence="11">
    <location>
        <position position="135"/>
    </location>
    <ligand>
        <name>NAD(+)</name>
        <dbReference type="ChEBI" id="CHEBI:57540"/>
    </ligand>
</feature>
<feature type="binding site" evidence="11">
    <location>
        <position position="411"/>
    </location>
    <ligand>
        <name>Zn(2+)</name>
        <dbReference type="ChEBI" id="CHEBI:29105"/>
    </ligand>
</feature>
<dbReference type="EC" id="6.5.1.2" evidence="11 12"/>
<keyword evidence="7 11" id="KW-0460">Magnesium</keyword>
<feature type="domain" description="BRCT" evidence="13">
    <location>
        <begin position="709"/>
        <end position="782"/>
    </location>
</feature>
<comment type="caution">
    <text evidence="14">The sequence shown here is derived from an EMBL/GenBank/DDBJ whole genome shotgun (WGS) entry which is preliminary data.</text>
</comment>
<sequence length="782" mass="85777">MDSARARVKELRRWLEKANYQYYVLDDPEASDAEYDQKFRELQQLEQQFPELQSLSSPSHRVGIASDAAFTSVTHGIPMLSLNNAFETDEVEAFVARIVGKLDQTDPLFAVEPKFDGLAISLRYDHGELTVGATRGDGTTGEDVTANLRTIVSIPLRLQGEGWPQVLEVRGEVVMPLQGFHAYNERMRASGGKLLVNPRNGAAGSLRQLDPRITATRPLQFMAYGIGLWSEDVAPPTSHHGGLEQLAAWGFSVTDWARTTRGVSGLLEYFRQLGAERDRLPFDIDGAVYKLDRLRDQQEMGFVARAPRWAIAHKFPAQERGTTLLAIDVQIGRTGIVTPVARLDPVFVGGVTVSNVTLHNEDQIRRLDVRVGDRVIVRRAGDVIPEIVKAVAPEDGERQAPWQMPSNCPACNSELVREEGEAAWRCSGEWVCPAQRVESLIHFASRRAMDIEGLGDRVVEALVRHGIVSHVADLYRLTLNDLLAMKAAEDAAGRTDETAAALTARSGKPSSKWAENILQAIDQSRSPALERLLFGLGIRHVGESTGKVLARQLGTLDRVQRAPWPILKAIPDIGGEVARAIVHFMEQPGNREQMQALLDAGVTPLERTEVPAEWRARLNWADLLVQLEIPKLTALRAKQLADEYPDPHAFAAAALGGFEGSALPTDTLQSLRDWMTDARNSSLLQHVIAFRAELLQAAPANDSADNLRYAGKTMVLTGTLQSLTRDAAKQALELLGAKVAGSVSARTDVVIAGEAAGSKLDKALALGIEVWDEARLLKELDE</sequence>
<keyword evidence="15" id="KW-1185">Reference proteome</keyword>
<dbReference type="InterPro" id="IPR041663">
    <property type="entry name" value="DisA/LigA_HHH"/>
</dbReference>
<comment type="function">
    <text evidence="1 11">DNA ligase that catalyzes the formation of phosphodiester linkages between 5'-phosphoryl and 3'-hydroxyl groups in double-stranded DNA using NAD as a coenzyme and as the energy source for the reaction. It is essential for DNA replication and repair of damaged DNA.</text>
</comment>
<dbReference type="InterPro" id="IPR036420">
    <property type="entry name" value="BRCT_dom_sf"/>
</dbReference>
<feature type="active site" description="N6-AMP-lysine intermediate" evidence="11">
    <location>
        <position position="114"/>
    </location>
</feature>
<dbReference type="PANTHER" id="PTHR23389:SF9">
    <property type="entry name" value="DNA LIGASE"/>
    <property type="match status" value="1"/>
</dbReference>
<dbReference type="Gene3D" id="3.30.470.30">
    <property type="entry name" value="DNA ligase/mRNA capping enzyme"/>
    <property type="match status" value="1"/>
</dbReference>
<keyword evidence="3 11" id="KW-0235">DNA replication</keyword>
<dbReference type="PROSITE" id="PS01055">
    <property type="entry name" value="DNA_LIGASE_N1"/>
    <property type="match status" value="1"/>
</dbReference>
<dbReference type="CDD" id="cd17748">
    <property type="entry name" value="BRCT_DNA_ligase_like"/>
    <property type="match status" value="1"/>
</dbReference>
<dbReference type="Pfam" id="PF03120">
    <property type="entry name" value="OB_DNA_ligase"/>
    <property type="match status" value="1"/>
</dbReference>
<protein>
    <recommendedName>
        <fullName evidence="11 12">DNA ligase</fullName>
        <ecNumber evidence="11 12">6.5.1.2</ecNumber>
    </recommendedName>
    <alternativeName>
        <fullName evidence="11">Polydeoxyribonucleotide synthase [NAD(+)]</fullName>
    </alternativeName>
</protein>
<evidence type="ECO:0000256" key="2">
    <source>
        <dbReference type="ARBA" id="ARBA00022598"/>
    </source>
</evidence>
<comment type="similarity">
    <text evidence="11">Belongs to the NAD-dependent DNA ligase family. LigA subfamily.</text>
</comment>
<evidence type="ECO:0000256" key="9">
    <source>
        <dbReference type="ARBA" id="ARBA00023204"/>
    </source>
</evidence>
<feature type="binding site" evidence="11">
    <location>
        <position position="112"/>
    </location>
    <ligand>
        <name>NAD(+)</name>
        <dbReference type="ChEBI" id="CHEBI:57540"/>
    </ligand>
</feature>
<comment type="cofactor">
    <cofactor evidence="11">
        <name>Mg(2+)</name>
        <dbReference type="ChEBI" id="CHEBI:18420"/>
    </cofactor>
    <cofactor evidence="11">
        <name>Mn(2+)</name>
        <dbReference type="ChEBI" id="CHEBI:29035"/>
    </cofactor>
</comment>
<reference evidence="14 15" key="1">
    <citation type="submission" date="2024-01" db="EMBL/GenBank/DDBJ databases">
        <title>Novel species of the genus Luteimonas isolated from rivers.</title>
        <authorList>
            <person name="Lu H."/>
        </authorList>
    </citation>
    <scope>NUCLEOTIDE SEQUENCE [LARGE SCALE GENOMIC DNA]</scope>
    <source>
        <strain evidence="14 15">FXH3W</strain>
    </source>
</reference>
<feature type="binding site" evidence="11">
    <location>
        <position position="408"/>
    </location>
    <ligand>
        <name>Zn(2+)</name>
        <dbReference type="ChEBI" id="CHEBI:29105"/>
    </ligand>
</feature>
<dbReference type="RefSeq" id="WP_331688731.1">
    <property type="nucleotide sequence ID" value="NZ_JAZHBN010000001.1"/>
</dbReference>
<dbReference type="InterPro" id="IPR033136">
    <property type="entry name" value="DNA_ligase_CS"/>
</dbReference>
<dbReference type="PIRSF" id="PIRSF001604">
    <property type="entry name" value="LigA"/>
    <property type="match status" value="1"/>
</dbReference>
<comment type="catalytic activity">
    <reaction evidence="10 11 12">
        <text>NAD(+) + (deoxyribonucleotide)n-3'-hydroxyl + 5'-phospho-(deoxyribonucleotide)m = (deoxyribonucleotide)n+m + AMP + beta-nicotinamide D-nucleotide.</text>
        <dbReference type="EC" id="6.5.1.2"/>
    </reaction>
</comment>
<dbReference type="Pfam" id="PF01653">
    <property type="entry name" value="DNA_ligase_aden"/>
    <property type="match status" value="1"/>
</dbReference>
<gene>
    <name evidence="11 14" type="primary">ligA</name>
    <name evidence="14" type="ORF">V3390_07700</name>
</gene>
<dbReference type="InterPro" id="IPR010994">
    <property type="entry name" value="RuvA_2-like"/>
</dbReference>
<feature type="binding site" evidence="11">
    <location>
        <begin position="81"/>
        <end position="82"/>
    </location>
    <ligand>
        <name>NAD(+)</name>
        <dbReference type="ChEBI" id="CHEBI:57540"/>
    </ligand>
</feature>
<dbReference type="InterPro" id="IPR004150">
    <property type="entry name" value="NAD_DNA_ligase_OB"/>
</dbReference>
<evidence type="ECO:0000313" key="15">
    <source>
        <dbReference type="Proteomes" id="UP001356170"/>
    </source>
</evidence>
<keyword evidence="6 11" id="KW-0862">Zinc</keyword>
<evidence type="ECO:0000256" key="8">
    <source>
        <dbReference type="ARBA" id="ARBA00023027"/>
    </source>
</evidence>
<dbReference type="Gene3D" id="6.20.10.30">
    <property type="match status" value="1"/>
</dbReference>
<keyword evidence="5 11" id="KW-0227">DNA damage</keyword>
<dbReference type="SMART" id="SM00292">
    <property type="entry name" value="BRCT"/>
    <property type="match status" value="1"/>
</dbReference>
<dbReference type="InterPro" id="IPR001357">
    <property type="entry name" value="BRCT_dom"/>
</dbReference>
<dbReference type="InterPro" id="IPR013839">
    <property type="entry name" value="DNAligase_adenylation"/>
</dbReference>
<dbReference type="InterPro" id="IPR012340">
    <property type="entry name" value="NA-bd_OB-fold"/>
</dbReference>
<dbReference type="HAMAP" id="MF_01588">
    <property type="entry name" value="DNA_ligase_A"/>
    <property type="match status" value="1"/>
</dbReference>
<comment type="caution">
    <text evidence="11">Lacks conserved residue(s) required for the propagation of feature annotation.</text>
</comment>
<dbReference type="GO" id="GO:0003911">
    <property type="term" value="F:DNA ligase (NAD+) activity"/>
    <property type="evidence" value="ECO:0007669"/>
    <property type="project" value="UniProtKB-EC"/>
</dbReference>
<evidence type="ECO:0000256" key="10">
    <source>
        <dbReference type="ARBA" id="ARBA00034005"/>
    </source>
</evidence>
<dbReference type="InterPro" id="IPR004149">
    <property type="entry name" value="Znf_DNAligase_C4"/>
</dbReference>
<evidence type="ECO:0000256" key="4">
    <source>
        <dbReference type="ARBA" id="ARBA00022723"/>
    </source>
</evidence>
<dbReference type="EMBL" id="JAZHBO010000002">
    <property type="protein sequence ID" value="MEF2156112.1"/>
    <property type="molecule type" value="Genomic_DNA"/>
</dbReference>
<evidence type="ECO:0000256" key="7">
    <source>
        <dbReference type="ARBA" id="ARBA00022842"/>
    </source>
</evidence>
<dbReference type="InterPro" id="IPR018239">
    <property type="entry name" value="DNA_ligase_AS"/>
</dbReference>
<dbReference type="NCBIfam" id="NF005932">
    <property type="entry name" value="PRK07956.1"/>
    <property type="match status" value="1"/>
</dbReference>
<dbReference type="PROSITE" id="PS50172">
    <property type="entry name" value="BRCT"/>
    <property type="match status" value="1"/>
</dbReference>
<dbReference type="Gene3D" id="1.10.150.20">
    <property type="entry name" value="5' to 3' exonuclease, C-terminal subdomain"/>
    <property type="match status" value="2"/>
</dbReference>
<dbReference type="PROSITE" id="PS01056">
    <property type="entry name" value="DNA_LIGASE_N2"/>
    <property type="match status" value="1"/>
</dbReference>
<dbReference type="SUPFAM" id="SSF56091">
    <property type="entry name" value="DNA ligase/mRNA capping enzyme, catalytic domain"/>
    <property type="match status" value="1"/>
</dbReference>
<accession>A0ABU7V2Q4</accession>
<dbReference type="SUPFAM" id="SSF52113">
    <property type="entry name" value="BRCT domain"/>
    <property type="match status" value="1"/>
</dbReference>
<evidence type="ECO:0000313" key="14">
    <source>
        <dbReference type="EMBL" id="MEF2156112.1"/>
    </source>
</evidence>
<keyword evidence="9 11" id="KW-0234">DNA repair</keyword>
<dbReference type="NCBIfam" id="TIGR00575">
    <property type="entry name" value="dnlj"/>
    <property type="match status" value="1"/>
</dbReference>
<feature type="binding site" evidence="11">
    <location>
        <position position="290"/>
    </location>
    <ligand>
        <name>NAD(+)</name>
        <dbReference type="ChEBI" id="CHEBI:57540"/>
    </ligand>
</feature>
<evidence type="ECO:0000256" key="3">
    <source>
        <dbReference type="ARBA" id="ARBA00022705"/>
    </source>
</evidence>
<dbReference type="Pfam" id="PF00533">
    <property type="entry name" value="BRCT"/>
    <property type="match status" value="1"/>
</dbReference>
<dbReference type="SUPFAM" id="SSF50249">
    <property type="entry name" value="Nucleic acid-binding proteins"/>
    <property type="match status" value="1"/>
</dbReference>
<dbReference type="PANTHER" id="PTHR23389">
    <property type="entry name" value="CHROMOSOME TRANSMISSION FIDELITY FACTOR 18"/>
    <property type="match status" value="1"/>
</dbReference>
<dbReference type="CDD" id="cd00114">
    <property type="entry name" value="LIGANc"/>
    <property type="match status" value="1"/>
</dbReference>
<keyword evidence="4 11" id="KW-0479">Metal-binding</keyword>
<evidence type="ECO:0000256" key="1">
    <source>
        <dbReference type="ARBA" id="ARBA00004067"/>
    </source>
</evidence>
<evidence type="ECO:0000256" key="5">
    <source>
        <dbReference type="ARBA" id="ARBA00022763"/>
    </source>
</evidence>
<name>A0ABU7V2Q4_9GAMM</name>
<evidence type="ECO:0000256" key="11">
    <source>
        <dbReference type="HAMAP-Rule" id="MF_01588"/>
    </source>
</evidence>
<keyword evidence="8 11" id="KW-0520">NAD</keyword>
<feature type="binding site" evidence="11">
    <location>
        <begin position="32"/>
        <end position="36"/>
    </location>
    <ligand>
        <name>NAD(+)</name>
        <dbReference type="ChEBI" id="CHEBI:57540"/>
    </ligand>
</feature>
<organism evidence="14 15">
    <name type="scientific">Aquilutibacter rugosus</name>
    <dbReference type="NCBI Taxonomy" id="3115820"/>
    <lineage>
        <taxon>Bacteria</taxon>
        <taxon>Pseudomonadati</taxon>
        <taxon>Pseudomonadota</taxon>
        <taxon>Gammaproteobacteria</taxon>
        <taxon>Lysobacterales</taxon>
        <taxon>Lysobacteraceae</taxon>
        <taxon>Aquilutibacter</taxon>
    </lineage>
</organism>
<evidence type="ECO:0000256" key="6">
    <source>
        <dbReference type="ARBA" id="ARBA00022833"/>
    </source>
</evidence>
<evidence type="ECO:0000256" key="12">
    <source>
        <dbReference type="RuleBase" id="RU000618"/>
    </source>
</evidence>
<dbReference type="Gene3D" id="3.40.50.10190">
    <property type="entry name" value="BRCT domain"/>
    <property type="match status" value="1"/>
</dbReference>
<evidence type="ECO:0000259" key="13">
    <source>
        <dbReference type="PROSITE" id="PS50172"/>
    </source>
</evidence>
<dbReference type="SMART" id="SM00532">
    <property type="entry name" value="LIGANc"/>
    <property type="match status" value="1"/>
</dbReference>
<dbReference type="Pfam" id="PF12826">
    <property type="entry name" value="HHH_2"/>
    <property type="match status" value="1"/>
</dbReference>
<feature type="binding site" evidence="11">
    <location>
        <position position="314"/>
    </location>
    <ligand>
        <name>NAD(+)</name>
        <dbReference type="ChEBI" id="CHEBI:57540"/>
    </ligand>
</feature>
<dbReference type="InterPro" id="IPR001679">
    <property type="entry name" value="DNA_ligase"/>
</dbReference>
<proteinExistence type="inferred from homology"/>
<dbReference type="Gene3D" id="2.40.50.140">
    <property type="entry name" value="Nucleic acid-binding proteins"/>
    <property type="match status" value="1"/>
</dbReference>